<dbReference type="InterPro" id="IPR034033">
    <property type="entry name" value="Serralysin-like"/>
</dbReference>
<evidence type="ECO:0000256" key="5">
    <source>
        <dbReference type="ARBA" id="ARBA00022670"/>
    </source>
</evidence>
<dbReference type="InterPro" id="IPR018511">
    <property type="entry name" value="Hemolysin-typ_Ca-bd_CS"/>
</dbReference>
<dbReference type="GO" id="GO:0004222">
    <property type="term" value="F:metalloendopeptidase activity"/>
    <property type="evidence" value="ECO:0007669"/>
    <property type="project" value="InterPro"/>
</dbReference>
<dbReference type="InterPro" id="IPR006026">
    <property type="entry name" value="Peptidase_Metallo"/>
</dbReference>
<dbReference type="InterPro" id="IPR019960">
    <property type="entry name" value="T1SS_VCA0849"/>
</dbReference>
<keyword evidence="6" id="KW-0479">Metal-binding</keyword>
<dbReference type="GO" id="GO:0005615">
    <property type="term" value="C:extracellular space"/>
    <property type="evidence" value="ECO:0007669"/>
    <property type="project" value="InterPro"/>
</dbReference>
<dbReference type="InterPro" id="IPR013858">
    <property type="entry name" value="Peptidase_M10B_C"/>
</dbReference>
<dbReference type="GO" id="GO:0006508">
    <property type="term" value="P:proteolysis"/>
    <property type="evidence" value="ECO:0007669"/>
    <property type="project" value="UniProtKB-KW"/>
</dbReference>
<dbReference type="InterPro" id="IPR011049">
    <property type="entry name" value="Serralysin-like_metalloprot_C"/>
</dbReference>
<organism evidence="12">
    <name type="scientific">Leptolyngbya sp. NK1-12</name>
    <dbReference type="NCBI Taxonomy" id="2547451"/>
    <lineage>
        <taxon>Bacteria</taxon>
        <taxon>Bacillati</taxon>
        <taxon>Cyanobacteriota</taxon>
        <taxon>Cyanophyceae</taxon>
        <taxon>Leptolyngbyales</taxon>
        <taxon>Leptolyngbyaceae</taxon>
        <taxon>Leptolyngbya group</taxon>
        <taxon>Leptolyngbya</taxon>
    </lineage>
</organism>
<dbReference type="InterPro" id="IPR001343">
    <property type="entry name" value="Hemolysn_Ca-bd"/>
</dbReference>
<dbReference type="Pfam" id="PF08548">
    <property type="entry name" value="Peptidase_M10_C"/>
    <property type="match status" value="1"/>
</dbReference>
<comment type="similarity">
    <text evidence="3">Belongs to the peptidase M10B family.</text>
</comment>
<accession>A0AA96WHH4</accession>
<sequence>MSTNSFQGALQFDDLLYPYTHPLESETTYYYDDILLTGAKAGQQVTLTLESQQFRPELELRRADNLSRILQFQTGQEAAQLTFTMKPGVDYVLRVTSENPQAIGAYTLKTTAGTFNPVPQYQAETLSQQGRHSWQPYRLGQPITLTYSFMEKLPSYYKPNRKGQWDDTTSVFKPMTPAQRDAVRLALQAWEKVSGITFKAVPDDNSVQFRFGTAKEPGLSGWAYYPDAGPLRRGDTWLNHADRSNRNPLPGSYGFSTVLHEVGHALGLSHPFDEDATLPLAKQTVQYTVMAYDKHPNLPVDYQPHTPMLYDIPAIQQLYGKNHKTGQGDTVYQWRANKPFIETIYDTGGIDTVNARNQQQNTWINLKPGQFSSIGQFHAQPIYENVAIAFGVIIEHAIGGAGNDILSGNQTNNKLIGAWGADILIGLGGNDRLTGGIGADIFVFQSTKDGIDTITDFARGQDRLNVSRLLKSVGYVGADPFLDGVLTATISQGNTVVSFDRDGFRGVADAVPFAILENFTNLQKLSHA</sequence>
<dbReference type="GO" id="GO:0005509">
    <property type="term" value="F:calcium ion binding"/>
    <property type="evidence" value="ECO:0007669"/>
    <property type="project" value="InterPro"/>
</dbReference>
<evidence type="ECO:0000256" key="4">
    <source>
        <dbReference type="ARBA" id="ARBA00022525"/>
    </source>
</evidence>
<dbReference type="Pfam" id="PF00413">
    <property type="entry name" value="Peptidase_M10"/>
    <property type="match status" value="1"/>
</dbReference>
<dbReference type="InterPro" id="IPR001818">
    <property type="entry name" value="Pept_M10_metallopeptidase"/>
</dbReference>
<keyword evidence="7" id="KW-0677">Repeat</keyword>
<dbReference type="NCBIfam" id="TIGR03661">
    <property type="entry name" value="T1SS_VCA0849"/>
    <property type="match status" value="1"/>
</dbReference>
<evidence type="ECO:0000256" key="6">
    <source>
        <dbReference type="ARBA" id="ARBA00022723"/>
    </source>
</evidence>
<evidence type="ECO:0000256" key="2">
    <source>
        <dbReference type="ARBA" id="ARBA00004613"/>
    </source>
</evidence>
<dbReference type="Gene3D" id="3.40.390.10">
    <property type="entry name" value="Collagenase (Catalytic Domain)"/>
    <property type="match status" value="1"/>
</dbReference>
<dbReference type="EMBL" id="CP053586">
    <property type="protein sequence ID" value="WNZ25598.1"/>
    <property type="molecule type" value="Genomic_DNA"/>
</dbReference>
<comment type="subcellular location">
    <subcellularLocation>
        <location evidence="2">Secreted</location>
    </subcellularLocation>
</comment>
<evidence type="ECO:0000256" key="7">
    <source>
        <dbReference type="ARBA" id="ARBA00022737"/>
    </source>
</evidence>
<dbReference type="Pfam" id="PF00353">
    <property type="entry name" value="HemolysinCabind"/>
    <property type="match status" value="1"/>
</dbReference>
<keyword evidence="10 12" id="KW-0482">Metalloprotease</keyword>
<dbReference type="SUPFAM" id="SSF55486">
    <property type="entry name" value="Metalloproteases ('zincins'), catalytic domain"/>
    <property type="match status" value="1"/>
</dbReference>
<dbReference type="PROSITE" id="PS00330">
    <property type="entry name" value="HEMOLYSIN_CALCIUM"/>
    <property type="match status" value="1"/>
</dbReference>
<evidence type="ECO:0000313" key="12">
    <source>
        <dbReference type="EMBL" id="WNZ25598.1"/>
    </source>
</evidence>
<reference evidence="12" key="1">
    <citation type="submission" date="2020-05" db="EMBL/GenBank/DDBJ databases">
        <authorList>
            <person name="Zhu T."/>
            <person name="Keshari N."/>
            <person name="Lu X."/>
        </authorList>
    </citation>
    <scope>NUCLEOTIDE SEQUENCE</scope>
    <source>
        <strain evidence="12">NK1-12</strain>
    </source>
</reference>
<evidence type="ECO:0000256" key="8">
    <source>
        <dbReference type="ARBA" id="ARBA00022801"/>
    </source>
</evidence>
<dbReference type="RefSeq" id="WP_316431752.1">
    <property type="nucleotide sequence ID" value="NZ_CP053586.1"/>
</dbReference>
<proteinExistence type="inferred from homology"/>
<keyword evidence="8" id="KW-0378">Hydrolase</keyword>
<evidence type="ECO:0000256" key="3">
    <source>
        <dbReference type="ARBA" id="ARBA00009490"/>
    </source>
</evidence>
<dbReference type="CDD" id="cd04277">
    <property type="entry name" value="ZnMc_serralysin_like"/>
    <property type="match status" value="1"/>
</dbReference>
<dbReference type="SUPFAM" id="SSF51120">
    <property type="entry name" value="beta-Roll"/>
    <property type="match status" value="1"/>
</dbReference>
<keyword evidence="4" id="KW-0964">Secreted</keyword>
<feature type="domain" description="Peptidase metallopeptidase" evidence="11">
    <location>
        <begin position="161"/>
        <end position="304"/>
    </location>
</feature>
<name>A0AA96WHH4_9CYAN</name>
<dbReference type="Gene3D" id="2.150.10.10">
    <property type="entry name" value="Serralysin-like metalloprotease, C-terminal"/>
    <property type="match status" value="1"/>
</dbReference>
<comment type="cofactor">
    <cofactor evidence="1">
        <name>Ca(2+)</name>
        <dbReference type="ChEBI" id="CHEBI:29108"/>
    </cofactor>
</comment>
<dbReference type="InterPro" id="IPR024079">
    <property type="entry name" value="MetalloPept_cat_dom_sf"/>
</dbReference>
<evidence type="ECO:0000256" key="10">
    <source>
        <dbReference type="ARBA" id="ARBA00023049"/>
    </source>
</evidence>
<dbReference type="SMART" id="SM00235">
    <property type="entry name" value="ZnMc"/>
    <property type="match status" value="1"/>
</dbReference>
<dbReference type="PANTHER" id="PTHR10201">
    <property type="entry name" value="MATRIX METALLOPROTEINASE"/>
    <property type="match status" value="1"/>
</dbReference>
<keyword evidence="5" id="KW-0645">Protease</keyword>
<dbReference type="PRINTS" id="PR00313">
    <property type="entry name" value="CABNDNGRPT"/>
</dbReference>
<evidence type="ECO:0000256" key="9">
    <source>
        <dbReference type="ARBA" id="ARBA00022833"/>
    </source>
</evidence>
<gene>
    <name evidence="12" type="ORF">HJG54_24010</name>
</gene>
<dbReference type="GO" id="GO:0008270">
    <property type="term" value="F:zinc ion binding"/>
    <property type="evidence" value="ECO:0007669"/>
    <property type="project" value="InterPro"/>
</dbReference>
<keyword evidence="9" id="KW-0862">Zinc</keyword>
<dbReference type="GO" id="GO:0031012">
    <property type="term" value="C:extracellular matrix"/>
    <property type="evidence" value="ECO:0007669"/>
    <property type="project" value="InterPro"/>
</dbReference>
<dbReference type="PANTHER" id="PTHR10201:SF323">
    <property type="entry name" value="MATRIX METALLOPROTEINASE-21"/>
    <property type="match status" value="1"/>
</dbReference>
<evidence type="ECO:0000256" key="1">
    <source>
        <dbReference type="ARBA" id="ARBA00001913"/>
    </source>
</evidence>
<protein>
    <submittedName>
        <fullName evidence="12">Matrixin family metalloprotease</fullName>
    </submittedName>
</protein>
<evidence type="ECO:0000259" key="11">
    <source>
        <dbReference type="SMART" id="SM00235"/>
    </source>
</evidence>
<dbReference type="AlphaFoldDB" id="A0AA96WHH4"/>